<evidence type="ECO:0000313" key="3">
    <source>
        <dbReference type="EMBL" id="SCU86836.1"/>
    </source>
</evidence>
<comment type="subcellular location">
    <subcellularLocation>
        <location evidence="1">Mitochondrion</location>
    </subcellularLocation>
</comment>
<gene>
    <name evidence="3" type="ORF">LADA_0E00562G</name>
</gene>
<dbReference type="PROSITE" id="PS00436">
    <property type="entry name" value="PEROXIDASE_2"/>
    <property type="match status" value="1"/>
</dbReference>
<proteinExistence type="predicted"/>
<dbReference type="Proteomes" id="UP000190274">
    <property type="component" value="Chromosome E"/>
</dbReference>
<evidence type="ECO:0000313" key="4">
    <source>
        <dbReference type="Proteomes" id="UP000190274"/>
    </source>
</evidence>
<dbReference type="OrthoDB" id="4070119at2759"/>
<evidence type="ECO:0000256" key="1">
    <source>
        <dbReference type="ARBA" id="ARBA00004173"/>
    </source>
</evidence>
<sequence length="463" mass="53058">MLDKVLQHIRYGSSAVNRSVLNIKCTRFLTSSVIRKKTNTKLKSEAEVDTGRTTSPCGEREPVISDRKKSILVPKVSSTDHIQQKEVHTEGLFAGHKPLFLGDSSTNSLSSSTGLRGLFGTLAKIKKTEDDNGNAEVDIQGLINDLRNSNEQVQYDDIGRPAKPVIPWDASISGMVYNDDPFKHVPRKVVDRLRPFKPIRIERKSKSAQYKAPELIRLKFHNSKVNDEMQFIDIGRARNKRPINTDINEAASQSRLQHSAVINSLSQFKFVRGDQHVFKVDVDKLTSFLAKEFYKSTRLTIDSEFGNSHLPLYIYLDKSLSSRRLLGRYLRKHINEHIKPLLKTILSSYDSEQAAKKFELRVQLKVDSVVKNLTEYLPSVFFSGDVVDCVTHTSPVPSFGRIYWLKNNKRHSTFWGENINNDFVFNLNGDYKITRSGLRYMKYPITLQCKTFREAFTEWEDYT</sequence>
<dbReference type="AlphaFoldDB" id="A0A1G4J9Y8"/>
<keyword evidence="2" id="KW-0496">Mitochondrion</keyword>
<accession>A0A1G4J9Y8</accession>
<organism evidence="3 4">
    <name type="scientific">Lachancea dasiensis</name>
    <dbReference type="NCBI Taxonomy" id="1072105"/>
    <lineage>
        <taxon>Eukaryota</taxon>
        <taxon>Fungi</taxon>
        <taxon>Dikarya</taxon>
        <taxon>Ascomycota</taxon>
        <taxon>Saccharomycotina</taxon>
        <taxon>Saccharomycetes</taxon>
        <taxon>Saccharomycetales</taxon>
        <taxon>Saccharomycetaceae</taxon>
        <taxon>Lachancea</taxon>
    </lineage>
</organism>
<dbReference type="EMBL" id="LT598455">
    <property type="protein sequence ID" value="SCU86836.1"/>
    <property type="molecule type" value="Genomic_DNA"/>
</dbReference>
<dbReference type="GO" id="GO:1901858">
    <property type="term" value="P:regulation of mitochondrial DNA metabolic process"/>
    <property type="evidence" value="ECO:0007669"/>
    <property type="project" value="EnsemblFungi"/>
</dbReference>
<dbReference type="GO" id="GO:0004601">
    <property type="term" value="F:peroxidase activity"/>
    <property type="evidence" value="ECO:0007669"/>
    <property type="project" value="InterPro"/>
</dbReference>
<protein>
    <submittedName>
        <fullName evidence="3">LADA_0E00562g1_1</fullName>
    </submittedName>
</protein>
<name>A0A1G4J9Y8_9SACH</name>
<dbReference type="Pfam" id="PF08692">
    <property type="entry name" value="Pet20"/>
    <property type="match status" value="1"/>
</dbReference>
<keyword evidence="4" id="KW-1185">Reference proteome</keyword>
<evidence type="ECO:0000256" key="2">
    <source>
        <dbReference type="ARBA" id="ARBA00023128"/>
    </source>
</evidence>
<dbReference type="GO" id="GO:0005759">
    <property type="term" value="C:mitochondrial matrix"/>
    <property type="evidence" value="ECO:0007669"/>
    <property type="project" value="EnsemblFungi"/>
</dbReference>
<dbReference type="InterPro" id="IPR019794">
    <property type="entry name" value="Peroxidases_AS"/>
</dbReference>
<reference evidence="4" key="1">
    <citation type="submission" date="2016-03" db="EMBL/GenBank/DDBJ databases">
        <authorList>
            <person name="Devillers H."/>
        </authorList>
    </citation>
    <scope>NUCLEOTIDE SEQUENCE [LARGE SCALE GENOMIC DNA]</scope>
</reference>
<dbReference type="InterPro" id="IPR014804">
    <property type="entry name" value="Pet20-like"/>
</dbReference>